<dbReference type="PANTHER" id="PTHR42736:SF1">
    <property type="entry name" value="PROTEIN-GLUTAMINE GAMMA-GLUTAMYLTRANSFERASE"/>
    <property type="match status" value="1"/>
</dbReference>
<dbReference type="Gene3D" id="3.10.620.30">
    <property type="match status" value="1"/>
</dbReference>
<comment type="caution">
    <text evidence="4">The sequence shown here is derived from an EMBL/GenBank/DDBJ whole genome shotgun (WGS) entry which is preliminary data.</text>
</comment>
<evidence type="ECO:0000256" key="2">
    <source>
        <dbReference type="SAM" id="Phobius"/>
    </source>
</evidence>
<evidence type="ECO:0000313" key="4">
    <source>
        <dbReference type="EMBL" id="MBD7956279.1"/>
    </source>
</evidence>
<dbReference type="InterPro" id="IPR052901">
    <property type="entry name" value="Bact_TGase-like"/>
</dbReference>
<feature type="transmembrane region" description="Helical" evidence="2">
    <location>
        <begin position="12"/>
        <end position="31"/>
    </location>
</feature>
<keyword evidence="5" id="KW-1185">Reference proteome</keyword>
<gene>
    <name evidence="4" type="ORF">H9651_01335</name>
</gene>
<feature type="transmembrane region" description="Helical" evidence="2">
    <location>
        <begin position="43"/>
        <end position="67"/>
    </location>
</feature>
<evidence type="ECO:0000259" key="3">
    <source>
        <dbReference type="SMART" id="SM00460"/>
    </source>
</evidence>
<dbReference type="PANTHER" id="PTHR42736">
    <property type="entry name" value="PROTEIN-GLUTAMINE GAMMA-GLUTAMYLTRANSFERASE"/>
    <property type="match status" value="1"/>
</dbReference>
<dbReference type="InterPro" id="IPR002931">
    <property type="entry name" value="Transglutaminase-like"/>
</dbReference>
<feature type="transmembrane region" description="Helical" evidence="2">
    <location>
        <begin position="126"/>
        <end position="143"/>
    </location>
</feature>
<organism evidence="4 5">
    <name type="scientific">Microbacterium pullorum</name>
    <dbReference type="NCBI Taxonomy" id="2762236"/>
    <lineage>
        <taxon>Bacteria</taxon>
        <taxon>Bacillati</taxon>
        <taxon>Actinomycetota</taxon>
        <taxon>Actinomycetes</taxon>
        <taxon>Micrococcales</taxon>
        <taxon>Microbacteriaceae</taxon>
        <taxon>Microbacterium</taxon>
    </lineage>
</organism>
<feature type="transmembrane region" description="Helical" evidence="2">
    <location>
        <begin position="588"/>
        <end position="611"/>
    </location>
</feature>
<name>A0ABR8RZK3_9MICO</name>
<keyword evidence="2" id="KW-1133">Transmembrane helix</keyword>
<dbReference type="Pfam" id="PF01841">
    <property type="entry name" value="Transglut_core"/>
    <property type="match status" value="1"/>
</dbReference>
<dbReference type="InterPro" id="IPR038765">
    <property type="entry name" value="Papain-like_cys_pep_sf"/>
</dbReference>
<reference evidence="4 5" key="1">
    <citation type="submission" date="2020-08" db="EMBL/GenBank/DDBJ databases">
        <title>A Genomic Blueprint of the Chicken Gut Microbiome.</title>
        <authorList>
            <person name="Gilroy R."/>
            <person name="Ravi A."/>
            <person name="Getino M."/>
            <person name="Pursley I."/>
            <person name="Horton D.L."/>
            <person name="Alikhan N.-F."/>
            <person name="Baker D."/>
            <person name="Gharbi K."/>
            <person name="Hall N."/>
            <person name="Watson M."/>
            <person name="Adriaenssens E.M."/>
            <person name="Foster-Nyarko E."/>
            <person name="Jarju S."/>
            <person name="Secka A."/>
            <person name="Antonio M."/>
            <person name="Oren A."/>
            <person name="Chaudhuri R."/>
            <person name="La Ragione R.M."/>
            <person name="Hildebrand F."/>
            <person name="Pallen M.J."/>
        </authorList>
    </citation>
    <scope>NUCLEOTIDE SEQUENCE [LARGE SCALE GENOMIC DNA]</scope>
    <source>
        <strain evidence="4 5">Sa4CUA7</strain>
    </source>
</reference>
<keyword evidence="2" id="KW-0812">Transmembrane</keyword>
<dbReference type="SUPFAM" id="SSF54001">
    <property type="entry name" value="Cysteine proteinases"/>
    <property type="match status" value="1"/>
</dbReference>
<dbReference type="Pfam" id="PF11992">
    <property type="entry name" value="TgpA_N"/>
    <property type="match status" value="1"/>
</dbReference>
<evidence type="ECO:0000256" key="1">
    <source>
        <dbReference type="SAM" id="MobiDB-lite"/>
    </source>
</evidence>
<dbReference type="EMBL" id="JACSQP010000001">
    <property type="protein sequence ID" value="MBD7956279.1"/>
    <property type="molecule type" value="Genomic_DNA"/>
</dbReference>
<keyword evidence="2" id="KW-0472">Membrane</keyword>
<evidence type="ECO:0000313" key="5">
    <source>
        <dbReference type="Proteomes" id="UP000648352"/>
    </source>
</evidence>
<feature type="region of interest" description="Disordered" evidence="1">
    <location>
        <begin position="171"/>
        <end position="192"/>
    </location>
</feature>
<sequence>MGPLLRVIEPGSWLAAGVLLAGLVLAAGYLAHRGRLPAVAVSGIQLLLWAVFLTACYLPDTALLWIFPTPETIREAPGLLAAGMNEIVVGTAPLSSGEGLTLLLVGAIGLFAIVLDHVVVTARMPLLAVTGVVAVWLVPALAAPSGMDVVSFAFLAAAILFLLRAETRTRETPGVPSARPTTGQAGRPAERRAGVGATAVGIGAMAIVVAITVTPLLPTPTMRPGAGGGLGAAATINPSLNLGEDLRRLTNVPVLYVRSNAPQAPYLRVVTLSSFDGSRWLPDHIRTLPLEGSYGFGELRIDESLRVTAYRTTVEVTNLASAWLPVAFPAVAVEGLEGDWEVMPFNRTVVSRTANSQGQSYEVQTHVPRPTREQIRASHAGGTVLRDATYALPDVPMDQILQAATAVTAGAENDYDRLIALQSWFRGDEFTYSLDAPVADGFDGSGIEAIEQFVAQKEGYCVHFASAFAVMARLMDMPARIVVGYLPGTGNGSIVEGQVQYQVTSDQLHAWPEVHFDGIGWVPFEPTKSLGTPTSFLPERVALTDDAGEDLTGGVAEPVAPSASIAPTDPAMNPDRDDQALSGPASPAGISLTGALTAVAVLLVLTAPALLREVVRRRRLAAAARGDAAAAWLGVREAAVDLGIPVPAAESPRAFGARLVAEYDAPAGAVSLLVTAIERVSYAPEGGVAAAGGSRRAPGADATADAAMSNAVSAVTGALSASQSRGRRLLATLVPRSLIVRPGSAYAAARVPV</sequence>
<feature type="region of interest" description="Disordered" evidence="1">
    <location>
        <begin position="550"/>
        <end position="585"/>
    </location>
</feature>
<dbReference type="SMART" id="SM00460">
    <property type="entry name" value="TGc"/>
    <property type="match status" value="1"/>
</dbReference>
<proteinExistence type="predicted"/>
<accession>A0ABR8RZK3</accession>
<dbReference type="Proteomes" id="UP000648352">
    <property type="component" value="Unassembled WGS sequence"/>
</dbReference>
<feature type="transmembrane region" description="Helical" evidence="2">
    <location>
        <begin position="100"/>
        <end position="119"/>
    </location>
</feature>
<feature type="domain" description="Transglutaminase-like" evidence="3">
    <location>
        <begin position="453"/>
        <end position="528"/>
    </location>
</feature>
<dbReference type="InterPro" id="IPR021878">
    <property type="entry name" value="TgpA_N"/>
</dbReference>
<feature type="transmembrane region" description="Helical" evidence="2">
    <location>
        <begin position="149"/>
        <end position="165"/>
    </location>
</feature>
<protein>
    <submittedName>
        <fullName evidence="4">Transglutaminase domain-containing protein</fullName>
    </submittedName>
</protein>
<feature type="transmembrane region" description="Helical" evidence="2">
    <location>
        <begin position="193"/>
        <end position="217"/>
    </location>
</feature>